<name>A0A9P5TK86_GYMJU</name>
<evidence type="ECO:0000256" key="1">
    <source>
        <dbReference type="SAM" id="SignalP"/>
    </source>
</evidence>
<reference evidence="2" key="1">
    <citation type="submission" date="2020-11" db="EMBL/GenBank/DDBJ databases">
        <authorList>
            <consortium name="DOE Joint Genome Institute"/>
            <person name="Ahrendt S."/>
            <person name="Riley R."/>
            <person name="Andreopoulos W."/>
            <person name="LaButti K."/>
            <person name="Pangilinan J."/>
            <person name="Ruiz-duenas F.J."/>
            <person name="Barrasa J.M."/>
            <person name="Sanchez-Garcia M."/>
            <person name="Camarero S."/>
            <person name="Miyauchi S."/>
            <person name="Serrano A."/>
            <person name="Linde D."/>
            <person name="Babiker R."/>
            <person name="Drula E."/>
            <person name="Ayuso-Fernandez I."/>
            <person name="Pacheco R."/>
            <person name="Padilla G."/>
            <person name="Ferreira P."/>
            <person name="Barriuso J."/>
            <person name="Kellner H."/>
            <person name="Castanera R."/>
            <person name="Alfaro M."/>
            <person name="Ramirez L."/>
            <person name="Pisabarro A.G."/>
            <person name="Kuo A."/>
            <person name="Tritt A."/>
            <person name="Lipzen A."/>
            <person name="He G."/>
            <person name="Yan M."/>
            <person name="Ng V."/>
            <person name="Cullen D."/>
            <person name="Martin F."/>
            <person name="Rosso M.-N."/>
            <person name="Henrissat B."/>
            <person name="Hibbett D."/>
            <person name="Martinez A.T."/>
            <person name="Grigoriev I.V."/>
        </authorList>
    </citation>
    <scope>NUCLEOTIDE SEQUENCE</scope>
    <source>
        <strain evidence="2">AH 44721</strain>
    </source>
</reference>
<accession>A0A9P5TK86</accession>
<organism evidence="2 3">
    <name type="scientific">Gymnopilus junonius</name>
    <name type="common">Spectacular rustgill mushroom</name>
    <name type="synonym">Gymnopilus spectabilis subsp. junonius</name>
    <dbReference type="NCBI Taxonomy" id="109634"/>
    <lineage>
        <taxon>Eukaryota</taxon>
        <taxon>Fungi</taxon>
        <taxon>Dikarya</taxon>
        <taxon>Basidiomycota</taxon>
        <taxon>Agaricomycotina</taxon>
        <taxon>Agaricomycetes</taxon>
        <taxon>Agaricomycetidae</taxon>
        <taxon>Agaricales</taxon>
        <taxon>Agaricineae</taxon>
        <taxon>Hymenogastraceae</taxon>
        <taxon>Gymnopilus</taxon>
    </lineage>
</organism>
<dbReference type="EMBL" id="JADNYJ010000104">
    <property type="protein sequence ID" value="KAF8885062.1"/>
    <property type="molecule type" value="Genomic_DNA"/>
</dbReference>
<evidence type="ECO:0008006" key="4">
    <source>
        <dbReference type="Google" id="ProtNLM"/>
    </source>
</evidence>
<evidence type="ECO:0000313" key="2">
    <source>
        <dbReference type="EMBL" id="KAF8885062.1"/>
    </source>
</evidence>
<keyword evidence="1" id="KW-0732">Signal</keyword>
<evidence type="ECO:0000313" key="3">
    <source>
        <dbReference type="Proteomes" id="UP000724874"/>
    </source>
</evidence>
<proteinExistence type="predicted"/>
<protein>
    <recommendedName>
        <fullName evidence="4">Secreted protein</fullName>
    </recommendedName>
</protein>
<keyword evidence="3" id="KW-1185">Reference proteome</keyword>
<comment type="caution">
    <text evidence="2">The sequence shown here is derived from an EMBL/GenBank/DDBJ whole genome shotgun (WGS) entry which is preliminary data.</text>
</comment>
<feature type="chain" id="PRO_5040502029" description="Secreted protein" evidence="1">
    <location>
        <begin position="23"/>
        <end position="74"/>
    </location>
</feature>
<feature type="signal peptide" evidence="1">
    <location>
        <begin position="1"/>
        <end position="22"/>
    </location>
</feature>
<dbReference type="AlphaFoldDB" id="A0A9P5TK86"/>
<dbReference type="Proteomes" id="UP000724874">
    <property type="component" value="Unassembled WGS sequence"/>
</dbReference>
<gene>
    <name evidence="2" type="ORF">CPB84DRAFT_1788614</name>
</gene>
<sequence length="74" mass="7890">MFFLLVDLIAVFFLMVQVGSLGIPGQIGNVQVSRNGAIGGHNNAYIKQLRVGGVTWRPSTSSSPRCGAKCRLKG</sequence>